<dbReference type="OrthoDB" id="5244690at2"/>
<dbReference type="PROSITE" id="PS51782">
    <property type="entry name" value="LYSM"/>
    <property type="match status" value="3"/>
</dbReference>
<dbReference type="PANTHER" id="PTHR33734">
    <property type="entry name" value="LYSM DOMAIN-CONTAINING GPI-ANCHORED PROTEIN 2"/>
    <property type="match status" value="1"/>
</dbReference>
<dbReference type="PROSITE" id="PS51257">
    <property type="entry name" value="PROKAR_LIPOPROTEIN"/>
    <property type="match status" value="1"/>
</dbReference>
<dbReference type="PANTHER" id="PTHR33734:SF22">
    <property type="entry name" value="MEMBRANE-BOUND LYTIC MUREIN TRANSGLYCOSYLASE D"/>
    <property type="match status" value="1"/>
</dbReference>
<dbReference type="Proteomes" id="UP000245959">
    <property type="component" value="Unassembled WGS sequence"/>
</dbReference>
<dbReference type="GO" id="GO:0008932">
    <property type="term" value="F:lytic endotransglycosylase activity"/>
    <property type="evidence" value="ECO:0007669"/>
    <property type="project" value="TreeGrafter"/>
</dbReference>
<feature type="region of interest" description="Disordered" evidence="1">
    <location>
        <begin position="250"/>
        <end position="271"/>
    </location>
</feature>
<organism evidence="4 5">
    <name type="scientific">Victivallis vadensis</name>
    <dbReference type="NCBI Taxonomy" id="172901"/>
    <lineage>
        <taxon>Bacteria</taxon>
        <taxon>Pseudomonadati</taxon>
        <taxon>Lentisphaerota</taxon>
        <taxon>Lentisphaeria</taxon>
        <taxon>Victivallales</taxon>
        <taxon>Victivallaceae</taxon>
        <taxon>Victivallis</taxon>
    </lineage>
</organism>
<comment type="caution">
    <text evidence="4">The sequence shown here is derived from an EMBL/GenBank/DDBJ whole genome shotgun (WGS) entry which is preliminary data.</text>
</comment>
<evidence type="ECO:0000256" key="2">
    <source>
        <dbReference type="SAM" id="Phobius"/>
    </source>
</evidence>
<dbReference type="GeneID" id="78295324"/>
<gene>
    <name evidence="4" type="ORF">C8D82_11369</name>
</gene>
<reference evidence="4 5" key="1">
    <citation type="submission" date="2018-04" db="EMBL/GenBank/DDBJ databases">
        <title>Genomic Encyclopedia of Type Strains, Phase IV (KMG-IV): sequencing the most valuable type-strain genomes for metagenomic binning, comparative biology and taxonomic classification.</title>
        <authorList>
            <person name="Goeker M."/>
        </authorList>
    </citation>
    <scope>NUCLEOTIDE SEQUENCE [LARGE SCALE GENOMIC DNA]</scope>
    <source>
        <strain evidence="4 5">DSM 14823</strain>
    </source>
</reference>
<dbReference type="Gene3D" id="3.10.350.10">
    <property type="entry name" value="LysM domain"/>
    <property type="match status" value="3"/>
</dbReference>
<keyword evidence="5" id="KW-1185">Reference proteome</keyword>
<dbReference type="RefSeq" id="WP_116884016.1">
    <property type="nucleotide sequence ID" value="NZ_CABMMC010000089.1"/>
</dbReference>
<protein>
    <submittedName>
        <fullName evidence="4">LysM repeat protein</fullName>
    </submittedName>
</protein>
<dbReference type="AlphaFoldDB" id="A0A2U1AYT8"/>
<dbReference type="CDD" id="cd00118">
    <property type="entry name" value="LysM"/>
    <property type="match status" value="3"/>
</dbReference>
<feature type="domain" description="LysM" evidence="3">
    <location>
        <begin position="201"/>
        <end position="247"/>
    </location>
</feature>
<feature type="domain" description="LysM" evidence="3">
    <location>
        <begin position="116"/>
        <end position="162"/>
    </location>
</feature>
<evidence type="ECO:0000313" key="5">
    <source>
        <dbReference type="Proteomes" id="UP000245959"/>
    </source>
</evidence>
<keyword evidence="2" id="KW-0472">Membrane</keyword>
<keyword evidence="2" id="KW-1133">Transmembrane helix</keyword>
<dbReference type="SUPFAM" id="SSF54106">
    <property type="entry name" value="LysM domain"/>
    <property type="match status" value="2"/>
</dbReference>
<dbReference type="EMBL" id="QEKH01000013">
    <property type="protein sequence ID" value="PVY41596.1"/>
    <property type="molecule type" value="Genomic_DNA"/>
</dbReference>
<dbReference type="SMART" id="SM00257">
    <property type="entry name" value="LysM"/>
    <property type="match status" value="3"/>
</dbReference>
<feature type="domain" description="LysM" evidence="3">
    <location>
        <begin position="325"/>
        <end position="371"/>
    </location>
</feature>
<dbReference type="InterPro" id="IPR036779">
    <property type="entry name" value="LysM_dom_sf"/>
</dbReference>
<dbReference type="InterPro" id="IPR018392">
    <property type="entry name" value="LysM"/>
</dbReference>
<evidence type="ECO:0000313" key="4">
    <source>
        <dbReference type="EMBL" id="PVY41596.1"/>
    </source>
</evidence>
<sequence length="374" mass="38862">MAVKKNMYVILVGVAVLHIAVLGGLLVSGGCSSTVMNERQYAPAAGGETPMDEFTRQPPVVQPQPTVNELPPPVPVPAAPKTQPKEAVKLPVYKPMTGVTSSGGVSSAPVTAAAGGTYVVKAGDTVGKIANAHGVSLSAMLKANGLDLNSAKRIRPGRKLVIPTGGKPVTSVKTSEKSVTKGRKGVAPVKPGSAAPVAADGTYTVKAGDTIPGIAKKLGIRSRDLQNANNLSDEATRRLQIGQKLVVPGRGGSVNTVSTKPVQPTPPKQETSIDDLLKDAQSAEVNRTPEIPPADNGAPVVPAVTENPVVPVTEKPNEVVTGNSQLFEITDDQISLEDFAKKYNTTVSVLKQLNPELPKDNTLRKGSVIFIPAE</sequence>
<proteinExistence type="predicted"/>
<feature type="compositionally biased region" description="Polar residues" evidence="1">
    <location>
        <begin position="253"/>
        <end position="262"/>
    </location>
</feature>
<feature type="transmembrane region" description="Helical" evidence="2">
    <location>
        <begin position="7"/>
        <end position="27"/>
    </location>
</feature>
<accession>A0A2U1AYT8</accession>
<keyword evidence="2" id="KW-0812">Transmembrane</keyword>
<evidence type="ECO:0000259" key="3">
    <source>
        <dbReference type="PROSITE" id="PS51782"/>
    </source>
</evidence>
<name>A0A2U1AYT8_9BACT</name>
<dbReference type="Pfam" id="PF01476">
    <property type="entry name" value="LysM"/>
    <property type="match status" value="3"/>
</dbReference>
<evidence type="ECO:0000256" key="1">
    <source>
        <dbReference type="SAM" id="MobiDB-lite"/>
    </source>
</evidence>